<dbReference type="GO" id="GO:0015244">
    <property type="term" value="F:fluconazole transmembrane transporter activity"/>
    <property type="evidence" value="ECO:0007669"/>
    <property type="project" value="TreeGrafter"/>
</dbReference>
<evidence type="ECO:0000256" key="2">
    <source>
        <dbReference type="ARBA" id="ARBA00022692"/>
    </source>
</evidence>
<evidence type="ECO:0000256" key="5">
    <source>
        <dbReference type="SAM" id="Phobius"/>
    </source>
</evidence>
<keyword evidence="4 5" id="KW-0472">Membrane</keyword>
<feature type="transmembrane region" description="Helical" evidence="5">
    <location>
        <begin position="50"/>
        <end position="71"/>
    </location>
</feature>
<comment type="caution">
    <text evidence="6">The sequence shown here is derived from an EMBL/GenBank/DDBJ whole genome shotgun (WGS) entry which is preliminary data.</text>
</comment>
<evidence type="ECO:0000313" key="7">
    <source>
        <dbReference type="Proteomes" id="UP000301737"/>
    </source>
</evidence>
<dbReference type="PANTHER" id="PTHR23502:SF23">
    <property type="entry name" value="FLUCONAZOLE RESISTANCE PROTEIN 1"/>
    <property type="match status" value="1"/>
</dbReference>
<protein>
    <submittedName>
        <fullName evidence="6">Multidrug transporter flr1</fullName>
    </submittedName>
</protein>
<keyword evidence="2 5" id="KW-0812">Transmembrane</keyword>
<evidence type="ECO:0000256" key="4">
    <source>
        <dbReference type="ARBA" id="ARBA00023136"/>
    </source>
</evidence>
<dbReference type="EMBL" id="BIMX01000054">
    <property type="protein sequence ID" value="GCF01691.1"/>
    <property type="molecule type" value="Genomic_DNA"/>
</dbReference>
<evidence type="ECO:0000256" key="1">
    <source>
        <dbReference type="ARBA" id="ARBA00004141"/>
    </source>
</evidence>
<reference evidence="6 7" key="1">
    <citation type="submission" date="2019-01" db="EMBL/GenBank/DDBJ databases">
        <title>Draft Genome Sequencing of Zygosaccharomyces mellis Ca-7.</title>
        <authorList>
            <person name="Shiwa Y."/>
            <person name="Kanesaki Y."/>
            <person name="Ishige T."/>
            <person name="Mura K."/>
            <person name="Hori T."/>
            <person name="Tamura T."/>
        </authorList>
    </citation>
    <scope>NUCLEOTIDE SEQUENCE [LARGE SCALE GENOMIC DNA]</scope>
    <source>
        <strain evidence="6 7">Ca-7</strain>
    </source>
</reference>
<sequence>SVFSYMAISYPKYMASAFAGNNLCRSGFACAFPLFGKAMYDDLAIDGYPVGWGSSLVGFLCLGLSLVPFVLHRYGAYLRSKSQFAG</sequence>
<organism evidence="6 7">
    <name type="scientific">Zygosaccharomyces mellis</name>
    <dbReference type="NCBI Taxonomy" id="42258"/>
    <lineage>
        <taxon>Eukaryota</taxon>
        <taxon>Fungi</taxon>
        <taxon>Dikarya</taxon>
        <taxon>Ascomycota</taxon>
        <taxon>Saccharomycotina</taxon>
        <taxon>Saccharomycetes</taxon>
        <taxon>Saccharomycetales</taxon>
        <taxon>Saccharomycetaceae</taxon>
        <taxon>Zygosaccharomyces</taxon>
    </lineage>
</organism>
<dbReference type="OrthoDB" id="9986881at2759"/>
<evidence type="ECO:0000256" key="3">
    <source>
        <dbReference type="ARBA" id="ARBA00022989"/>
    </source>
</evidence>
<dbReference type="AlphaFoldDB" id="A0A4C2EBZ4"/>
<dbReference type="PANTHER" id="PTHR23502">
    <property type="entry name" value="MAJOR FACILITATOR SUPERFAMILY"/>
    <property type="match status" value="1"/>
</dbReference>
<feature type="non-terminal residue" evidence="6">
    <location>
        <position position="1"/>
    </location>
</feature>
<dbReference type="Proteomes" id="UP000301737">
    <property type="component" value="Unassembled WGS sequence"/>
</dbReference>
<comment type="subcellular location">
    <subcellularLocation>
        <location evidence="1">Membrane</location>
        <topology evidence="1">Multi-pass membrane protein</topology>
    </subcellularLocation>
</comment>
<proteinExistence type="predicted"/>
<keyword evidence="3 5" id="KW-1133">Transmembrane helix</keyword>
<name>A0A4C2EBZ4_9SACH</name>
<accession>A0A4C2EBZ4</accession>
<keyword evidence="7" id="KW-1185">Reference proteome</keyword>
<gene>
    <name evidence="6" type="primary">FLR1</name>
    <name evidence="6" type="ORF">ZYGM_000003</name>
</gene>
<evidence type="ECO:0000313" key="6">
    <source>
        <dbReference type="EMBL" id="GCF01691.1"/>
    </source>
</evidence>
<dbReference type="GO" id="GO:1990961">
    <property type="term" value="P:xenobiotic detoxification by transmembrane export across the plasma membrane"/>
    <property type="evidence" value="ECO:0007669"/>
    <property type="project" value="TreeGrafter"/>
</dbReference>
<dbReference type="GO" id="GO:0005886">
    <property type="term" value="C:plasma membrane"/>
    <property type="evidence" value="ECO:0007669"/>
    <property type="project" value="TreeGrafter"/>
</dbReference>